<gene>
    <name evidence="1" type="ORF">Q4Q40_11990</name>
</gene>
<keyword evidence="2" id="KW-1185">Reference proteome</keyword>
<dbReference type="InterPro" id="IPR011990">
    <property type="entry name" value="TPR-like_helical_dom_sf"/>
</dbReference>
<evidence type="ECO:0000313" key="1">
    <source>
        <dbReference type="EMBL" id="MDO5974909.1"/>
    </source>
</evidence>
<proteinExistence type="predicted"/>
<dbReference type="InterPro" id="IPR019734">
    <property type="entry name" value="TPR_rpt"/>
</dbReference>
<dbReference type="EMBL" id="JAUOEL010000004">
    <property type="protein sequence ID" value="MDO5974909.1"/>
    <property type="molecule type" value="Genomic_DNA"/>
</dbReference>
<protein>
    <recommendedName>
        <fullName evidence="3">Tetratricopeptide repeat protein</fullName>
    </recommendedName>
</protein>
<evidence type="ECO:0000313" key="2">
    <source>
        <dbReference type="Proteomes" id="UP001176806"/>
    </source>
</evidence>
<dbReference type="SMART" id="SM00028">
    <property type="entry name" value="TPR"/>
    <property type="match status" value="4"/>
</dbReference>
<dbReference type="Gene3D" id="1.25.40.10">
    <property type="entry name" value="Tetratricopeptide repeat domain"/>
    <property type="match status" value="2"/>
</dbReference>
<accession>A0ABT8WP28</accession>
<evidence type="ECO:0008006" key="3">
    <source>
        <dbReference type="Google" id="ProtNLM"/>
    </source>
</evidence>
<name>A0ABT8WP28_9FLAO</name>
<dbReference type="Proteomes" id="UP001176806">
    <property type="component" value="Unassembled WGS sequence"/>
</dbReference>
<organism evidence="1 2">
    <name type="scientific">Flavivirga jejuensis</name>
    <dbReference type="NCBI Taxonomy" id="870487"/>
    <lineage>
        <taxon>Bacteria</taxon>
        <taxon>Pseudomonadati</taxon>
        <taxon>Bacteroidota</taxon>
        <taxon>Flavobacteriia</taxon>
        <taxon>Flavobacteriales</taxon>
        <taxon>Flavobacteriaceae</taxon>
        <taxon>Flavivirga</taxon>
    </lineage>
</organism>
<reference evidence="1" key="1">
    <citation type="submission" date="2023-07" db="EMBL/GenBank/DDBJ databases">
        <title>Two novel species in the genus Flavivirga.</title>
        <authorList>
            <person name="Kwon K."/>
        </authorList>
    </citation>
    <scope>NUCLEOTIDE SEQUENCE</scope>
    <source>
        <strain evidence="1">KACC 14158</strain>
    </source>
</reference>
<dbReference type="SUPFAM" id="SSF48452">
    <property type="entry name" value="TPR-like"/>
    <property type="match status" value="2"/>
</dbReference>
<sequence>MHGLKGRIFNKKQLYDQALEHINKAIALGIETNQNSLSELYSILGQLYIYKKEYKKAINILEKWKSLYLYTVTGNESDNFMNLGIAYSFIKKYKKAEKNILQSYYLHKENKDTLKLAYSCTEIANLYYIQYKDSLALPYFKEALEYAKKSHDLVILQNTYLNMAVIEENKKNYAMALSYRKDYEKIKDSIWDRDKIWRLSQKDKKIATISNDQKLKEEQKKRVNTYI</sequence>
<comment type="caution">
    <text evidence="1">The sequence shown here is derived from an EMBL/GenBank/DDBJ whole genome shotgun (WGS) entry which is preliminary data.</text>
</comment>
<dbReference type="RefSeq" id="WP_303302060.1">
    <property type="nucleotide sequence ID" value="NZ_BAABDA010000018.1"/>
</dbReference>